<dbReference type="PANTHER" id="PTHR31606:SF1">
    <property type="entry name" value="WW DOMAIN BINDING PROTEIN 2, ISOFORM E"/>
    <property type="match status" value="1"/>
</dbReference>
<dbReference type="CDD" id="cd13214">
    <property type="entry name" value="PH-GRAM_WBP2"/>
    <property type="match status" value="1"/>
</dbReference>
<name>A0AAD5TRM2_9FUNG</name>
<dbReference type="GO" id="GO:0031490">
    <property type="term" value="F:chromatin DNA binding"/>
    <property type="evidence" value="ECO:0007669"/>
    <property type="project" value="TreeGrafter"/>
</dbReference>
<protein>
    <recommendedName>
        <fullName evidence="4">GRAM domain-containing protein</fullName>
    </recommendedName>
</protein>
<dbReference type="InterPro" id="IPR044852">
    <property type="entry name" value="WBP2-like"/>
</dbReference>
<gene>
    <name evidence="2" type="ORF">HDU87_007492</name>
</gene>
<dbReference type="PANTHER" id="PTHR31606">
    <property type="entry name" value="WW DOMAIN BINDING PROTEIN 2, ISOFORM E"/>
    <property type="match status" value="1"/>
</dbReference>
<dbReference type="EMBL" id="JADGJQ010000007">
    <property type="protein sequence ID" value="KAJ3183070.1"/>
    <property type="molecule type" value="Genomic_DNA"/>
</dbReference>
<reference evidence="2" key="1">
    <citation type="submission" date="2020-05" db="EMBL/GenBank/DDBJ databases">
        <title>Phylogenomic resolution of chytrid fungi.</title>
        <authorList>
            <person name="Stajich J.E."/>
            <person name="Amses K."/>
            <person name="Simmons R."/>
            <person name="Seto K."/>
            <person name="Myers J."/>
            <person name="Bonds A."/>
            <person name="Quandt C.A."/>
            <person name="Barry K."/>
            <person name="Liu P."/>
            <person name="Grigoriev I."/>
            <person name="Longcore J.E."/>
            <person name="James T.Y."/>
        </authorList>
    </citation>
    <scope>NUCLEOTIDE SEQUENCE</scope>
    <source>
        <strain evidence="2">JEL0379</strain>
    </source>
</reference>
<evidence type="ECO:0008006" key="4">
    <source>
        <dbReference type="Google" id="ProtNLM"/>
    </source>
</evidence>
<evidence type="ECO:0000313" key="2">
    <source>
        <dbReference type="EMBL" id="KAJ3183070.1"/>
    </source>
</evidence>
<organism evidence="2 3">
    <name type="scientific">Geranomyces variabilis</name>
    <dbReference type="NCBI Taxonomy" id="109894"/>
    <lineage>
        <taxon>Eukaryota</taxon>
        <taxon>Fungi</taxon>
        <taxon>Fungi incertae sedis</taxon>
        <taxon>Chytridiomycota</taxon>
        <taxon>Chytridiomycota incertae sedis</taxon>
        <taxon>Chytridiomycetes</taxon>
        <taxon>Spizellomycetales</taxon>
        <taxon>Powellomycetaceae</taxon>
        <taxon>Geranomyces</taxon>
    </lineage>
</organism>
<feature type="region of interest" description="Disordered" evidence="1">
    <location>
        <begin position="135"/>
        <end position="178"/>
    </location>
</feature>
<comment type="caution">
    <text evidence="2">The sequence shown here is derived from an EMBL/GenBank/DDBJ whole genome shotgun (WGS) entry which is preliminary data.</text>
</comment>
<dbReference type="GO" id="GO:0003713">
    <property type="term" value="F:transcription coactivator activity"/>
    <property type="evidence" value="ECO:0007669"/>
    <property type="project" value="InterPro"/>
</dbReference>
<dbReference type="GO" id="GO:0005634">
    <property type="term" value="C:nucleus"/>
    <property type="evidence" value="ECO:0007669"/>
    <property type="project" value="TreeGrafter"/>
</dbReference>
<evidence type="ECO:0000313" key="3">
    <source>
        <dbReference type="Proteomes" id="UP001212152"/>
    </source>
</evidence>
<dbReference type="SUPFAM" id="SSF50729">
    <property type="entry name" value="PH domain-like"/>
    <property type="match status" value="1"/>
</dbReference>
<evidence type="ECO:0000256" key="1">
    <source>
        <dbReference type="SAM" id="MobiDB-lite"/>
    </source>
</evidence>
<dbReference type="AlphaFoldDB" id="A0AAD5TRM2"/>
<keyword evidence="3" id="KW-1185">Reference proteome</keyword>
<accession>A0AAD5TRM2</accession>
<feature type="compositionally biased region" description="Low complexity" evidence="1">
    <location>
        <begin position="156"/>
        <end position="176"/>
    </location>
</feature>
<dbReference type="Proteomes" id="UP001212152">
    <property type="component" value="Unassembled WGS sequence"/>
</dbReference>
<sequence>MSLNGAIVNQDGTPVLVAGEKLFLNQPGVLMEYESGNGYPGQGNNFYSPRGSLFLTNRRVIYLAEDQRSYCRSLMFPLQNLTGGTLTQPWFTANTYTATVQPVPNGGLSMEGTVKFSFKSGGGFEFSSMFMQLRSRQGDDPGVGEEALPLYEPTDSSAAEGAGPSASGAGSSRLAAFPVPLPPAYQGQAAAAPSAPPAP</sequence>
<proteinExistence type="predicted"/>